<reference evidence="5 6" key="1">
    <citation type="journal article" date="2014" name="Environ. Microbiol.">
        <title>Genomic signatures of obligate host dependence in the luminous bacterial symbiont of a vertebrate.</title>
        <authorList>
            <person name="Hendry T.A."/>
            <person name="de Wet J.R."/>
            <person name="Dunlap P.V."/>
        </authorList>
    </citation>
    <scope>NUCLEOTIDE SEQUENCE [LARGE SCALE GENOMIC DNA]</scope>
    <source>
        <strain evidence="5 6">Akat1</strain>
    </source>
</reference>
<dbReference type="STRING" id="28176.CF66_2368"/>
<dbReference type="Proteomes" id="UP000053688">
    <property type="component" value="Unassembled WGS sequence"/>
</dbReference>
<dbReference type="GO" id="GO:0009396">
    <property type="term" value="P:folic acid-containing compound biosynthetic process"/>
    <property type="evidence" value="ECO:0007669"/>
    <property type="project" value="InterPro"/>
</dbReference>
<dbReference type="InterPro" id="IPR005802">
    <property type="entry name" value="ADC_synth_comp_1"/>
</dbReference>
<accession>S3DGN0</accession>
<evidence type="ECO:0000259" key="4">
    <source>
        <dbReference type="Pfam" id="PF04715"/>
    </source>
</evidence>
<keyword evidence="6" id="KW-1185">Reference proteome</keyword>
<dbReference type="EC" id="2.6.1.85" evidence="1"/>
<feature type="domain" description="Anthranilate synthase component I N-terminal" evidence="4">
    <location>
        <begin position="26"/>
        <end position="156"/>
    </location>
</feature>
<gene>
    <name evidence="5" type="ORF">O1U_0071</name>
</gene>
<keyword evidence="2" id="KW-0808">Transferase</keyword>
<feature type="domain" description="Chorismate-utilising enzyme C-terminal" evidence="3">
    <location>
        <begin position="196"/>
        <end position="448"/>
    </location>
</feature>
<evidence type="ECO:0000256" key="2">
    <source>
        <dbReference type="ARBA" id="ARBA00022679"/>
    </source>
</evidence>
<dbReference type="EMBL" id="AMSD01000001">
    <property type="protein sequence ID" value="EPE37617.1"/>
    <property type="molecule type" value="Genomic_DNA"/>
</dbReference>
<evidence type="ECO:0000313" key="5">
    <source>
        <dbReference type="EMBL" id="EPE37617.1"/>
    </source>
</evidence>
<dbReference type="Gene3D" id="3.60.120.10">
    <property type="entry name" value="Anthranilate synthase"/>
    <property type="match status" value="1"/>
</dbReference>
<dbReference type="InterPro" id="IPR006805">
    <property type="entry name" value="Anth_synth_I_N"/>
</dbReference>
<dbReference type="InterPro" id="IPR019999">
    <property type="entry name" value="Anth_synth_I-like"/>
</dbReference>
<name>S3DGN0_9GAMM</name>
<dbReference type="GO" id="GO:0046820">
    <property type="term" value="F:4-amino-4-deoxychorismate synthase activity"/>
    <property type="evidence" value="ECO:0007669"/>
    <property type="project" value="UniProtKB-EC"/>
</dbReference>
<dbReference type="PANTHER" id="PTHR11236">
    <property type="entry name" value="AMINOBENZOATE/ANTHRANILATE SYNTHASE"/>
    <property type="match status" value="1"/>
</dbReference>
<evidence type="ECO:0000313" key="6">
    <source>
        <dbReference type="Proteomes" id="UP000053688"/>
    </source>
</evidence>
<dbReference type="PRINTS" id="PR00095">
    <property type="entry name" value="ANTSNTHASEI"/>
</dbReference>
<comment type="caution">
    <text evidence="5">The sequence shown here is derived from an EMBL/GenBank/DDBJ whole genome shotgun (WGS) entry which is preliminary data.</text>
</comment>
<dbReference type="Pfam" id="PF04715">
    <property type="entry name" value="Anth_synt_I_N"/>
    <property type="match status" value="1"/>
</dbReference>
<dbReference type="NCBIfam" id="TIGR00553">
    <property type="entry name" value="pabB"/>
    <property type="match status" value="1"/>
</dbReference>
<dbReference type="GO" id="GO:0000162">
    <property type="term" value="P:L-tryptophan biosynthetic process"/>
    <property type="evidence" value="ECO:0007669"/>
    <property type="project" value="TreeGrafter"/>
</dbReference>
<dbReference type="eggNOG" id="COG0147">
    <property type="taxonomic scope" value="Bacteria"/>
</dbReference>
<evidence type="ECO:0000259" key="3">
    <source>
        <dbReference type="Pfam" id="PF00425"/>
    </source>
</evidence>
<organism evidence="5 6">
    <name type="scientific">Candidatus Photodesmus katoptron Akat1</name>
    <dbReference type="NCBI Taxonomy" id="1236703"/>
    <lineage>
        <taxon>Bacteria</taxon>
        <taxon>Pseudomonadati</taxon>
        <taxon>Pseudomonadota</taxon>
        <taxon>Gammaproteobacteria</taxon>
        <taxon>Vibrionales</taxon>
        <taxon>Vibrionaceae</taxon>
        <taxon>Candidatus Photodesmus</taxon>
    </lineage>
</organism>
<dbReference type="InterPro" id="IPR005801">
    <property type="entry name" value="ADC_synthase"/>
</dbReference>
<dbReference type="PANTHER" id="PTHR11236:SF50">
    <property type="entry name" value="AMINODEOXYCHORISMATE SYNTHASE COMPONENT 1"/>
    <property type="match status" value="1"/>
</dbReference>
<dbReference type="AlphaFoldDB" id="S3DGN0"/>
<dbReference type="SUPFAM" id="SSF56322">
    <property type="entry name" value="ADC synthase"/>
    <property type="match status" value="1"/>
</dbReference>
<sequence>MSKINNNQLNNIQIKKIKYFPNLSKQLFSKIEHLSWSMLLSSASSVHKNSRFDILVSLPKVKLETYSNITTVDTELASYSTSSDPFKLISELQDLYLPNVSTELQFPFIGGILGYFSYDLGRRIENISNFSEKDIDLPDMAVGFYEWAIIVDHRLKAAFVVGLNVDKYWQWISNQVKSSQSKFHLTEKWQSNMDKISYTNKFDKIQEYIFNGDCYQINLAQRFHTKCIGSEWEAYQRLEKLNLSPFSAFIRIKKGTIISLSPERFLEVNNGLIKTNPIKGTRPRSKDYNKDKNYALELINSEKDQAENLMIVDLLRNDLGRVAKPGTVHVPNLFFIESFPAVHHLVSTVTAKLDSKYSYIELLRSSFPGGSVTGAPKIRAMNIIEELEPNRRHIYCGSIGYISRNHKMDTNIAIRTLLIKDRKIYAWAGSGIVADSNRDSEYQETLDKLSQILKVL</sequence>
<protein>
    <recommendedName>
        <fullName evidence="1">aminodeoxychorismate synthase</fullName>
        <ecNumber evidence="1">2.6.1.85</ecNumber>
    </recommendedName>
</protein>
<dbReference type="PATRIC" id="fig|1236703.3.peg.57"/>
<dbReference type="InterPro" id="IPR015890">
    <property type="entry name" value="Chorismate_C"/>
</dbReference>
<evidence type="ECO:0000256" key="1">
    <source>
        <dbReference type="ARBA" id="ARBA00013139"/>
    </source>
</evidence>
<proteinExistence type="predicted"/>
<dbReference type="Pfam" id="PF00425">
    <property type="entry name" value="Chorismate_bind"/>
    <property type="match status" value="1"/>
</dbReference>